<evidence type="ECO:0000313" key="3">
    <source>
        <dbReference type="Proteomes" id="UP000504638"/>
    </source>
</evidence>
<keyword evidence="1" id="KW-0472">Membrane</keyword>
<name>A0A6G1FS92_9PEZI</name>
<keyword evidence="1" id="KW-1133">Transmembrane helix</keyword>
<evidence type="ECO:0000313" key="2">
    <source>
        <dbReference type="EMBL" id="KAF1808654.1"/>
    </source>
</evidence>
<dbReference type="EMBL" id="ML975181">
    <property type="protein sequence ID" value="KAF1808654.1"/>
    <property type="molecule type" value="Genomic_DNA"/>
</dbReference>
<dbReference type="GeneID" id="54422134"/>
<gene>
    <name evidence="2 4" type="ORF">P152DRAFT_477187</name>
</gene>
<accession>A0A6G1FS92</accession>
<organism evidence="2">
    <name type="scientific">Eremomyces bilateralis CBS 781.70</name>
    <dbReference type="NCBI Taxonomy" id="1392243"/>
    <lineage>
        <taxon>Eukaryota</taxon>
        <taxon>Fungi</taxon>
        <taxon>Dikarya</taxon>
        <taxon>Ascomycota</taxon>
        <taxon>Pezizomycotina</taxon>
        <taxon>Dothideomycetes</taxon>
        <taxon>Dothideomycetes incertae sedis</taxon>
        <taxon>Eremomycetales</taxon>
        <taxon>Eremomycetaceae</taxon>
        <taxon>Eremomyces</taxon>
    </lineage>
</organism>
<dbReference type="RefSeq" id="XP_033530285.1">
    <property type="nucleotide sequence ID" value="XM_033681564.1"/>
</dbReference>
<dbReference type="PANTHER" id="PTHR36182:SF1">
    <property type="entry name" value="PROTEIN, PUTATIVE (AFU_ORTHOLOGUE AFUA_6G10930)-RELATED"/>
    <property type="match status" value="1"/>
</dbReference>
<dbReference type="OrthoDB" id="2342176at2759"/>
<dbReference type="Proteomes" id="UP000504638">
    <property type="component" value="Unplaced"/>
</dbReference>
<reference evidence="4" key="2">
    <citation type="submission" date="2020-04" db="EMBL/GenBank/DDBJ databases">
        <authorList>
            <consortium name="NCBI Genome Project"/>
        </authorList>
    </citation>
    <scope>NUCLEOTIDE SEQUENCE</scope>
    <source>
        <strain evidence="4">CBS 781.70</strain>
    </source>
</reference>
<dbReference type="PANTHER" id="PTHR36182">
    <property type="entry name" value="PROTEIN, PUTATIVE (AFU_ORTHOLOGUE AFUA_6G10930)-RELATED"/>
    <property type="match status" value="1"/>
</dbReference>
<feature type="transmembrane region" description="Helical" evidence="1">
    <location>
        <begin position="40"/>
        <end position="62"/>
    </location>
</feature>
<dbReference type="Gene3D" id="2.70.50.70">
    <property type="match status" value="1"/>
</dbReference>
<keyword evidence="1" id="KW-0812">Transmembrane</keyword>
<evidence type="ECO:0000313" key="4">
    <source>
        <dbReference type="RefSeq" id="XP_033530285.1"/>
    </source>
</evidence>
<evidence type="ECO:0000256" key="1">
    <source>
        <dbReference type="SAM" id="Phobius"/>
    </source>
</evidence>
<reference evidence="4" key="3">
    <citation type="submission" date="2025-04" db="UniProtKB">
        <authorList>
            <consortium name="RefSeq"/>
        </authorList>
    </citation>
    <scope>IDENTIFICATION</scope>
    <source>
        <strain evidence="4">CBS 781.70</strain>
    </source>
</reference>
<sequence>MSLAGSVTHGGDSCQLSFSYDEGRTFKVIKSMIGGYLADVSYYFTIPTYALSGNAIFAWTWLNFIGNREFYMDCAAVGVNGGSSGSESAFNGLPNLTPGNCDGTPGSSSGYLPSGDRLIGLPNPIPGPEISAAISAAPDPATRYHVMGGTTMLGDMNTPTPAAFANRPYLSSPYTSMPAFGGGGGGCHHHYSSSSESSDYSTDELDVTMTMTITFGPSPTCVRIEDCDCPPAYW</sequence>
<reference evidence="2 4" key="1">
    <citation type="submission" date="2020-01" db="EMBL/GenBank/DDBJ databases">
        <authorList>
            <consortium name="DOE Joint Genome Institute"/>
            <person name="Haridas S."/>
            <person name="Albert R."/>
            <person name="Binder M."/>
            <person name="Bloem J."/>
            <person name="Labutti K."/>
            <person name="Salamov A."/>
            <person name="Andreopoulos B."/>
            <person name="Baker S.E."/>
            <person name="Barry K."/>
            <person name="Bills G."/>
            <person name="Bluhm B.H."/>
            <person name="Cannon C."/>
            <person name="Castanera R."/>
            <person name="Culley D.E."/>
            <person name="Daum C."/>
            <person name="Ezra D."/>
            <person name="Gonzalez J.B."/>
            <person name="Henrissat B."/>
            <person name="Kuo A."/>
            <person name="Liang C."/>
            <person name="Lipzen A."/>
            <person name="Lutzoni F."/>
            <person name="Magnuson J."/>
            <person name="Mondo S."/>
            <person name="Nolan M."/>
            <person name="Ohm R."/>
            <person name="Pangilinan J."/>
            <person name="Park H.-J."/>
            <person name="Ramirez L."/>
            <person name="Alfaro M."/>
            <person name="Sun H."/>
            <person name="Tritt A."/>
            <person name="Yoshinaga Y."/>
            <person name="Zwiers L.-H."/>
            <person name="Turgeon B.G."/>
            <person name="Goodwin S.B."/>
            <person name="Spatafora J.W."/>
            <person name="Crous P.W."/>
            <person name="Grigoriev I.V."/>
        </authorList>
    </citation>
    <scope>NUCLEOTIDE SEQUENCE</scope>
    <source>
        <strain evidence="2 4">CBS 781.70</strain>
    </source>
</reference>
<protein>
    <submittedName>
        <fullName evidence="2 4">Uncharacterized protein</fullName>
    </submittedName>
</protein>
<dbReference type="AlphaFoldDB" id="A0A6G1FS92"/>
<keyword evidence="3" id="KW-1185">Reference proteome</keyword>
<proteinExistence type="predicted"/>